<evidence type="ECO:0000313" key="2">
    <source>
        <dbReference type="Proteomes" id="UP000178425"/>
    </source>
</evidence>
<gene>
    <name evidence="1" type="ORF">A2W54_03905</name>
</gene>
<comment type="caution">
    <text evidence="1">The sequence shown here is derived from an EMBL/GenBank/DDBJ whole genome shotgun (WGS) entry which is preliminary data.</text>
</comment>
<accession>A0A1F5WRG7</accession>
<dbReference type="AlphaFoldDB" id="A0A1F5WRG7"/>
<dbReference type="EMBL" id="MFHI01000032">
    <property type="protein sequence ID" value="OGF78220.1"/>
    <property type="molecule type" value="Genomic_DNA"/>
</dbReference>
<dbReference type="Proteomes" id="UP000178425">
    <property type="component" value="Unassembled WGS sequence"/>
</dbReference>
<proteinExistence type="predicted"/>
<protein>
    <submittedName>
        <fullName evidence="1">Uncharacterized protein</fullName>
    </submittedName>
</protein>
<reference evidence="1 2" key="1">
    <citation type="journal article" date="2016" name="Nat. Commun.">
        <title>Thousands of microbial genomes shed light on interconnected biogeochemical processes in an aquifer system.</title>
        <authorList>
            <person name="Anantharaman K."/>
            <person name="Brown C.T."/>
            <person name="Hug L.A."/>
            <person name="Sharon I."/>
            <person name="Castelle C.J."/>
            <person name="Probst A.J."/>
            <person name="Thomas B.C."/>
            <person name="Singh A."/>
            <person name="Wilkins M.J."/>
            <person name="Karaoz U."/>
            <person name="Brodie E.L."/>
            <person name="Williams K.H."/>
            <person name="Hubbard S.S."/>
            <person name="Banfield J.F."/>
        </authorList>
    </citation>
    <scope>NUCLEOTIDE SEQUENCE [LARGE SCALE GENOMIC DNA]</scope>
</reference>
<organism evidence="1 2">
    <name type="scientific">Candidatus Giovannonibacteria bacterium RIFCSPHIGHO2_02_43_13</name>
    <dbReference type="NCBI Taxonomy" id="1798330"/>
    <lineage>
        <taxon>Bacteria</taxon>
        <taxon>Candidatus Giovannoniibacteriota</taxon>
    </lineage>
</organism>
<name>A0A1F5WRG7_9BACT</name>
<sequence length="205" mass="23436">MSEKCGWELETLSELCSLWRSGAHGYSLEFLADTICTNLARQRRFGGDEVGVKVALELLSSDLSLAESALEDILAKELFKAVLGFVKKIRRNGLERYDDCDKLYDVASEGNHLLCDYDSFHLLLKTLSDASLPQSGREKLAKEKAWFSLTTRLLERYFYVFWSASLMADGYCRHWKVESNNPLSLMKHIVELPEGTSYEEFKRSL</sequence>
<evidence type="ECO:0000313" key="1">
    <source>
        <dbReference type="EMBL" id="OGF78220.1"/>
    </source>
</evidence>